<dbReference type="InterPro" id="IPR000792">
    <property type="entry name" value="Tscrpt_reg_LuxR_C"/>
</dbReference>
<dbReference type="OrthoDB" id="3795727at2"/>
<dbReference type="SUPFAM" id="SSF52540">
    <property type="entry name" value="P-loop containing nucleoside triphosphate hydrolases"/>
    <property type="match status" value="1"/>
</dbReference>
<dbReference type="Proteomes" id="UP000306740">
    <property type="component" value="Unassembled WGS sequence"/>
</dbReference>
<dbReference type="PANTHER" id="PTHR16305">
    <property type="entry name" value="TESTICULAR SOLUBLE ADENYLYL CYCLASE"/>
    <property type="match status" value="1"/>
</dbReference>
<evidence type="ECO:0000313" key="6">
    <source>
        <dbReference type="Proteomes" id="UP000306740"/>
    </source>
</evidence>
<evidence type="ECO:0000256" key="1">
    <source>
        <dbReference type="ARBA" id="ARBA00022741"/>
    </source>
</evidence>
<organism evidence="5 6">
    <name type="scientific">Mumia zhuanghuii</name>
    <dbReference type="NCBI Taxonomy" id="2585211"/>
    <lineage>
        <taxon>Bacteria</taxon>
        <taxon>Bacillati</taxon>
        <taxon>Actinomycetota</taxon>
        <taxon>Actinomycetes</taxon>
        <taxon>Propionibacteriales</taxon>
        <taxon>Nocardioidaceae</taxon>
        <taxon>Mumia</taxon>
    </lineage>
</organism>
<dbReference type="Pfam" id="PF13191">
    <property type="entry name" value="AAA_16"/>
    <property type="match status" value="1"/>
</dbReference>
<sequence length="946" mass="101124">MRGMSRVRAPLVGRAHELTVLRDAFTDVRGGTPRTVVVAGEAGIGKSRLLAEFVAQVRSDPTALVLRGWCADSGSGPLPYAALDGVLRDLVAELGAERTLEAAGPGADALGLVAPRLIDVRTDGGPGRLPDVVAGLLAAVGRDRPVVVVIEDLHWADEATRATVARLARSGMDESVLLLLSYRSDDVGRGHPLRTTVAELERARLLTRVHLPRLDPAEVAQLAAALLDAEDVGPGLADLVERSEGVPFFVEELVGFLGVDLPDSLRDMLLLRYSRLSASAQGFCRQVAAAGARAPYDLLADALGAEALAAAEPAGREAVEAAVLEGDEDGYAFRHALVQEAVLSELLPGERRRLHSAYAQALETEASSMTVARQSEIADHWWRARVLDKALRAAVTGARAADLAGSWTTAAALAERALDLWDLVPDAAGVADVPHHEMLVRAAESVRSTTRLDRALALCHQALGEWPEDDRYGLARALDDAAVIAAQAGSTEGRAFLDRALTLVPPGDNDTVRATLLVTKTRDAMLDGRTREAIESATACYETATAAASARERSLALNMRGVSRVTLGDAGGFDDLEDARKIAGDDWPCLARYYMNTSESHLMWGHYATGLEIASEGARRSRALGSGWGTDAMLEGNAAEAMIALGQWDEAAAWYERAIPLVSDSTFAVYLRERWAWLQIWRGDLEAAEAIVRAKLADWERFGRLEQQVRTRVAAMLGEVALLRQDPHEALRLAADVLFVQRRDATPGYELPVIAVAARAIGTLRRSTPAGSAPDPTPYRALVEEYASWPTHPVWSALFAAELGEGPWGAVAEADGPAHLRPYALLRDGEAMLDRGDRGEARVRLTEAVADGSAIGAGLVVRRAQELLESGGLEPVAKRGDPDALTDRERQVLALVSDGLSNGEIGERLFISRKTASVHVSAILRKLGVTSRTEAALKARSGDAGG</sequence>
<dbReference type="EMBL" id="VDFR01000078">
    <property type="protein sequence ID" value="TNC43763.1"/>
    <property type="molecule type" value="Genomic_DNA"/>
</dbReference>
<accession>A0A5C4MHP1</accession>
<evidence type="ECO:0000259" key="3">
    <source>
        <dbReference type="PROSITE" id="PS50043"/>
    </source>
</evidence>
<proteinExistence type="predicted"/>
<dbReference type="PRINTS" id="PR00038">
    <property type="entry name" value="HTHLUXR"/>
</dbReference>
<dbReference type="InterPro" id="IPR036388">
    <property type="entry name" value="WH-like_DNA-bd_sf"/>
</dbReference>
<dbReference type="SUPFAM" id="SSF48452">
    <property type="entry name" value="TPR-like"/>
    <property type="match status" value="1"/>
</dbReference>
<dbReference type="GO" id="GO:0003677">
    <property type="term" value="F:DNA binding"/>
    <property type="evidence" value="ECO:0007669"/>
    <property type="project" value="InterPro"/>
</dbReference>
<dbReference type="Gene3D" id="1.10.10.10">
    <property type="entry name" value="Winged helix-like DNA-binding domain superfamily/Winged helix DNA-binding domain"/>
    <property type="match status" value="1"/>
</dbReference>
<dbReference type="InterPro" id="IPR027417">
    <property type="entry name" value="P-loop_NTPase"/>
</dbReference>
<protein>
    <recommendedName>
        <fullName evidence="3">HTH luxR-type domain-containing protein</fullName>
    </recommendedName>
</protein>
<feature type="domain" description="HTH luxR-type" evidence="3">
    <location>
        <begin position="878"/>
        <end position="943"/>
    </location>
</feature>
<dbReference type="EMBL" id="VDFR01000077">
    <property type="protein sequence ID" value="TNC43778.1"/>
    <property type="molecule type" value="Genomic_DNA"/>
</dbReference>
<comment type="caution">
    <text evidence="5">The sequence shown here is derived from an EMBL/GenBank/DDBJ whole genome shotgun (WGS) entry which is preliminary data.</text>
</comment>
<dbReference type="GO" id="GO:0005737">
    <property type="term" value="C:cytoplasm"/>
    <property type="evidence" value="ECO:0007669"/>
    <property type="project" value="TreeGrafter"/>
</dbReference>
<dbReference type="Pfam" id="PF00196">
    <property type="entry name" value="GerE"/>
    <property type="match status" value="1"/>
</dbReference>
<dbReference type="CDD" id="cd06170">
    <property type="entry name" value="LuxR_C_like"/>
    <property type="match status" value="1"/>
</dbReference>
<gene>
    <name evidence="5" type="ORF">FHE65_17425</name>
    <name evidence="4" type="ORF">FHE65_17620</name>
</gene>
<reference evidence="5 6" key="1">
    <citation type="submission" date="2019-05" db="EMBL/GenBank/DDBJ databases">
        <title>Mumia sp. nov., isolated from the intestinal contents of plateau pika (Ochotona curzoniae) in the Qinghai-Tibet plateau of China.</title>
        <authorList>
            <person name="Tian Z."/>
        </authorList>
    </citation>
    <scope>NUCLEOTIDE SEQUENCE [LARGE SCALE GENOMIC DNA]</scope>
    <source>
        <strain evidence="6">527</strain>
        <strain evidence="5">Z527</strain>
    </source>
</reference>
<dbReference type="PANTHER" id="PTHR16305:SF35">
    <property type="entry name" value="TRANSCRIPTIONAL ACTIVATOR DOMAIN"/>
    <property type="match status" value="1"/>
</dbReference>
<dbReference type="Gene3D" id="1.25.40.10">
    <property type="entry name" value="Tetratricopeptide repeat domain"/>
    <property type="match status" value="1"/>
</dbReference>
<evidence type="ECO:0000313" key="4">
    <source>
        <dbReference type="EMBL" id="TNC43763.1"/>
    </source>
</evidence>
<evidence type="ECO:0000256" key="2">
    <source>
        <dbReference type="ARBA" id="ARBA00022840"/>
    </source>
</evidence>
<keyword evidence="2" id="KW-0067">ATP-binding</keyword>
<name>A0A5C4MHP1_9ACTN</name>
<dbReference type="GO" id="GO:0006355">
    <property type="term" value="P:regulation of DNA-templated transcription"/>
    <property type="evidence" value="ECO:0007669"/>
    <property type="project" value="InterPro"/>
</dbReference>
<dbReference type="InterPro" id="IPR041664">
    <property type="entry name" value="AAA_16"/>
</dbReference>
<dbReference type="InterPro" id="IPR011990">
    <property type="entry name" value="TPR-like_helical_dom_sf"/>
</dbReference>
<dbReference type="InterPro" id="IPR016032">
    <property type="entry name" value="Sig_transdc_resp-reg_C-effctor"/>
</dbReference>
<dbReference type="GO" id="GO:0004016">
    <property type="term" value="F:adenylate cyclase activity"/>
    <property type="evidence" value="ECO:0007669"/>
    <property type="project" value="TreeGrafter"/>
</dbReference>
<dbReference type="PROSITE" id="PS50043">
    <property type="entry name" value="HTH_LUXR_2"/>
    <property type="match status" value="1"/>
</dbReference>
<keyword evidence="1" id="KW-0547">Nucleotide-binding</keyword>
<evidence type="ECO:0000313" key="5">
    <source>
        <dbReference type="EMBL" id="TNC43778.1"/>
    </source>
</evidence>
<dbReference type="SUPFAM" id="SSF46894">
    <property type="entry name" value="C-terminal effector domain of the bipartite response regulators"/>
    <property type="match status" value="1"/>
</dbReference>
<dbReference type="SMART" id="SM00421">
    <property type="entry name" value="HTH_LUXR"/>
    <property type="match status" value="1"/>
</dbReference>
<dbReference type="GO" id="GO:0005524">
    <property type="term" value="F:ATP binding"/>
    <property type="evidence" value="ECO:0007669"/>
    <property type="project" value="UniProtKB-KW"/>
</dbReference>
<dbReference type="AlphaFoldDB" id="A0A5C4MHP1"/>